<dbReference type="KEGG" id="mmuc:C1S78_019415"/>
<feature type="region of interest" description="Disordered" evidence="1">
    <location>
        <begin position="1"/>
        <end position="24"/>
    </location>
</feature>
<dbReference type="AlphaFoldDB" id="A0A8E4R546"/>
<accession>A0A8E4R546</accession>
<proteinExistence type="predicted"/>
<sequence>MAKAATATGRVKRLESSSDRNTWNRDIPTSLRAFHRADRGLRQRPDRNLPMEMELPHVVAERGSAVRTATNRLLCETTLAPDGSIVIIEDAGAKGISGTYVHPEIAPAPESVHQALWVHTMSVHECDVVGRHVYVRVLSGSDTGGLGDLAFDGYLNIASGLMAIGERRNPDRQLLVGPPGVTHVSVFVANDIEAVCFDDSDVSYPTSGPSEITLLLHGDTWHTRRVNDRL</sequence>
<evidence type="ECO:0000313" key="3">
    <source>
        <dbReference type="Proteomes" id="UP000309231"/>
    </source>
</evidence>
<reference evidence="2 3" key="2">
    <citation type="journal article" date="2019" name="Sci. Rep.">
        <title>Insight into the biology of Mycobacterium mucogenicum and Mycobacterium neoaurum clade members.</title>
        <authorList>
            <person name="Behra P.R.K."/>
            <person name="Pettersson B.M.F."/>
            <person name="Ramesh M."/>
            <person name="Dasgupta S."/>
            <person name="Kirsebom L.A."/>
        </authorList>
    </citation>
    <scope>NUCLEOTIDE SEQUENCE [LARGE SCALE GENOMIC DNA]</scope>
    <source>
        <strain evidence="2 3">DSM 44124</strain>
    </source>
</reference>
<evidence type="ECO:0000313" key="2">
    <source>
        <dbReference type="EMBL" id="QPG67697.1"/>
    </source>
</evidence>
<dbReference type="RefSeq" id="WP_138158464.1">
    <property type="nucleotide sequence ID" value="NZ_ANBS01000011.1"/>
</dbReference>
<reference evidence="2 3" key="1">
    <citation type="journal article" date="2019" name="BMC Evol. Biol.">
        <title>Comparative genomics of Mycobacterium mucogenicum and Mycobacterium neoaurum clade members emphasizing tRNA and non-coding RNA.</title>
        <authorList>
            <person name="Behra P.R.K."/>
            <person name="Pettersson B.M.F."/>
            <person name="Das S."/>
            <person name="Dasgupta S."/>
            <person name="Kirsebom L.A."/>
        </authorList>
    </citation>
    <scope>NUCLEOTIDE SEQUENCE [LARGE SCALE GENOMIC DNA]</scope>
    <source>
        <strain evidence="2 3">DSM 44124</strain>
    </source>
</reference>
<name>A0A8E4R546_MYCMU</name>
<evidence type="ECO:0000256" key="1">
    <source>
        <dbReference type="SAM" id="MobiDB-lite"/>
    </source>
</evidence>
<dbReference type="GeneID" id="76727109"/>
<protein>
    <submittedName>
        <fullName evidence="2">Uncharacterized protein</fullName>
    </submittedName>
</protein>
<dbReference type="EMBL" id="CP062008">
    <property type="protein sequence ID" value="QPG67697.1"/>
    <property type="molecule type" value="Genomic_DNA"/>
</dbReference>
<dbReference type="Proteomes" id="UP000309231">
    <property type="component" value="Chromosome"/>
</dbReference>
<keyword evidence="3" id="KW-1185">Reference proteome</keyword>
<gene>
    <name evidence="2" type="ORF">C1S78_019415</name>
</gene>
<organism evidence="2 3">
    <name type="scientific">Mycolicibacterium mucogenicum DSM 44124</name>
    <dbReference type="NCBI Taxonomy" id="1226753"/>
    <lineage>
        <taxon>Bacteria</taxon>
        <taxon>Bacillati</taxon>
        <taxon>Actinomycetota</taxon>
        <taxon>Actinomycetes</taxon>
        <taxon>Mycobacteriales</taxon>
        <taxon>Mycobacteriaceae</taxon>
        <taxon>Mycolicibacterium</taxon>
    </lineage>
</organism>